<sequence length="321" mass="35160">MTGAMKLRYVTFDVFTTERYAGNFLAIVILNETQTLSQEQKQIIAREFNYSETVILHGFEGISYTDKQRYKLDIFTTDQELPFAGHPTIGTACFIAESSGQGLDSTKSTAFITKAGEIPFSYDKMSKIAKLDIPHDLHIHDKLITGIDLEQAGVIDSGSQNVVGLVPFVSIVQGMTFAMVQLSTNDILSKATRGLPEYGRFLDRPWHHDGALVGAYYYVHNGKNADGTILLRTRMLLGSLEDPATGSAAAGLSAFLARSELNTSPSVGDVVSVRFEIEQGIDMGRKSTIYTEVSINKKTHQVQKITLGGSAVKVMEGYLSI</sequence>
<name>A0ACC3SV66_LIPKO</name>
<dbReference type="Proteomes" id="UP001433508">
    <property type="component" value="Unassembled WGS sequence"/>
</dbReference>
<dbReference type="EMBL" id="MU971421">
    <property type="protein sequence ID" value="KAK9235314.1"/>
    <property type="molecule type" value="Genomic_DNA"/>
</dbReference>
<proteinExistence type="predicted"/>
<keyword evidence="2" id="KW-1185">Reference proteome</keyword>
<reference evidence="2" key="1">
    <citation type="journal article" date="2024" name="Front. Bioeng. Biotechnol.">
        <title>Genome-scale model development and genomic sequencing of the oleaginous clade Lipomyces.</title>
        <authorList>
            <person name="Czajka J.J."/>
            <person name="Han Y."/>
            <person name="Kim J."/>
            <person name="Mondo S.J."/>
            <person name="Hofstad B.A."/>
            <person name="Robles A."/>
            <person name="Haridas S."/>
            <person name="Riley R."/>
            <person name="LaButti K."/>
            <person name="Pangilinan J."/>
            <person name="Andreopoulos W."/>
            <person name="Lipzen A."/>
            <person name="Yan J."/>
            <person name="Wang M."/>
            <person name="Ng V."/>
            <person name="Grigoriev I.V."/>
            <person name="Spatafora J.W."/>
            <person name="Magnuson J.K."/>
            <person name="Baker S.E."/>
            <person name="Pomraning K.R."/>
        </authorList>
    </citation>
    <scope>NUCLEOTIDE SEQUENCE [LARGE SCALE GENOMIC DNA]</scope>
    <source>
        <strain evidence="2">CBS 7786</strain>
    </source>
</reference>
<comment type="caution">
    <text evidence="1">The sequence shown here is derived from an EMBL/GenBank/DDBJ whole genome shotgun (WGS) entry which is preliminary data.</text>
</comment>
<gene>
    <name evidence="1" type="ORF">V1525DRAFT_410344</name>
</gene>
<accession>A0ACC3SV66</accession>
<evidence type="ECO:0000313" key="2">
    <source>
        <dbReference type="Proteomes" id="UP001433508"/>
    </source>
</evidence>
<evidence type="ECO:0000313" key="1">
    <source>
        <dbReference type="EMBL" id="KAK9235314.1"/>
    </source>
</evidence>
<protein>
    <submittedName>
        <fullName evidence="1">Uncharacterized protein</fullName>
    </submittedName>
</protein>
<organism evidence="1 2">
    <name type="scientific">Lipomyces kononenkoae</name>
    <name type="common">Yeast</name>
    <dbReference type="NCBI Taxonomy" id="34357"/>
    <lineage>
        <taxon>Eukaryota</taxon>
        <taxon>Fungi</taxon>
        <taxon>Dikarya</taxon>
        <taxon>Ascomycota</taxon>
        <taxon>Saccharomycotina</taxon>
        <taxon>Lipomycetes</taxon>
        <taxon>Lipomycetales</taxon>
        <taxon>Lipomycetaceae</taxon>
        <taxon>Lipomyces</taxon>
    </lineage>
</organism>